<dbReference type="Gene3D" id="2.40.30.170">
    <property type="match status" value="1"/>
</dbReference>
<evidence type="ECO:0000259" key="3">
    <source>
        <dbReference type="Pfam" id="PF25967"/>
    </source>
</evidence>
<dbReference type="SUPFAM" id="SSF111369">
    <property type="entry name" value="HlyD-like secretion proteins"/>
    <property type="match status" value="1"/>
</dbReference>
<organism evidence="4 5">
    <name type="scientific">Algoriphagus halophilus</name>
    <dbReference type="NCBI Taxonomy" id="226505"/>
    <lineage>
        <taxon>Bacteria</taxon>
        <taxon>Pseudomonadati</taxon>
        <taxon>Bacteroidota</taxon>
        <taxon>Cytophagia</taxon>
        <taxon>Cytophagales</taxon>
        <taxon>Cyclobacteriaceae</taxon>
        <taxon>Algoriphagus</taxon>
    </lineage>
</organism>
<dbReference type="InterPro" id="IPR006143">
    <property type="entry name" value="RND_pump_MFP"/>
</dbReference>
<comment type="similarity">
    <text evidence="1">Belongs to the membrane fusion protein (MFP) (TC 8.A.1) family.</text>
</comment>
<reference evidence="5" key="1">
    <citation type="submission" date="2016-11" db="EMBL/GenBank/DDBJ databases">
        <authorList>
            <person name="Varghese N."/>
            <person name="Submissions S."/>
        </authorList>
    </citation>
    <scope>NUCLEOTIDE SEQUENCE [LARGE SCALE GENOMIC DNA]</scope>
    <source>
        <strain evidence="5">DSM 15292</strain>
    </source>
</reference>
<name>A0A1N6EI25_9BACT</name>
<feature type="transmembrane region" description="Helical" evidence="2">
    <location>
        <begin position="15"/>
        <end position="34"/>
    </location>
</feature>
<evidence type="ECO:0000313" key="4">
    <source>
        <dbReference type="EMBL" id="SIN82654.1"/>
    </source>
</evidence>
<dbReference type="InterPro" id="IPR058627">
    <property type="entry name" value="MdtA-like_C"/>
</dbReference>
<gene>
    <name evidence="4" type="ORF">SAMN05444394_2182</name>
</gene>
<protein>
    <submittedName>
        <fullName evidence="4">HlyD family secretion protein</fullName>
    </submittedName>
</protein>
<feature type="domain" description="Multidrug resistance protein MdtA-like C-terminal permuted SH3" evidence="3">
    <location>
        <begin position="346"/>
        <end position="403"/>
    </location>
</feature>
<dbReference type="PANTHER" id="PTHR30469">
    <property type="entry name" value="MULTIDRUG RESISTANCE PROTEIN MDTA"/>
    <property type="match status" value="1"/>
</dbReference>
<evidence type="ECO:0000313" key="5">
    <source>
        <dbReference type="Proteomes" id="UP000185221"/>
    </source>
</evidence>
<dbReference type="Gene3D" id="2.40.50.100">
    <property type="match status" value="1"/>
</dbReference>
<dbReference type="GO" id="GO:0015562">
    <property type="term" value="F:efflux transmembrane transporter activity"/>
    <property type="evidence" value="ECO:0007669"/>
    <property type="project" value="TreeGrafter"/>
</dbReference>
<sequence length="415" mass="47060">MDRKIQKKTWTPRRIAWIVGGAALLIGIIYQIGFADHRSTMNVERDRLSIATVSKGEFTDYILVSGQIEPAQTFFLDAVEGGMVAEIVRESGALVDVGDTILIMANSNLQLDVMQRETMLYEQINNLRQTRLFLDQNDLSQQGQLAEIDYQISLLEPQYKRFKELHEKNLVSDREFEEVAEQYEYNLKRKELTYASYKSDSIARAYQLAQLRQSESRMNASLNGVGRILDNLVIKAPIAGQLAMEQIEVGQAINSGERYGQIDVLDEFKVRVPIDELYLPRIGQGLRGKFTLSGVDHELEIMKIYPTITNGRFEVDMKFTGESPQGIRRGQSVRIRLELGDSEQSLLLPTGGFFKDTGGNWVFVLNAAGNAEKRNIRLGRKNPEYYEVLEGLVEGERVIVSGYENFGDNEVLELK</sequence>
<dbReference type="GO" id="GO:1990281">
    <property type="term" value="C:efflux pump complex"/>
    <property type="evidence" value="ECO:0007669"/>
    <property type="project" value="TreeGrafter"/>
</dbReference>
<keyword evidence="2" id="KW-0472">Membrane</keyword>
<accession>A0A1N6EI25</accession>
<dbReference type="OrthoDB" id="1957187at2"/>
<dbReference type="Pfam" id="PF25967">
    <property type="entry name" value="RND-MFP_C"/>
    <property type="match status" value="1"/>
</dbReference>
<keyword evidence="5" id="KW-1185">Reference proteome</keyword>
<dbReference type="RefSeq" id="WP_074224838.1">
    <property type="nucleotide sequence ID" value="NZ_FSRC01000001.1"/>
</dbReference>
<dbReference type="AlphaFoldDB" id="A0A1N6EI25"/>
<evidence type="ECO:0000256" key="2">
    <source>
        <dbReference type="SAM" id="Phobius"/>
    </source>
</evidence>
<dbReference type="Gene3D" id="1.10.287.470">
    <property type="entry name" value="Helix hairpin bin"/>
    <property type="match status" value="1"/>
</dbReference>
<evidence type="ECO:0000256" key="1">
    <source>
        <dbReference type="ARBA" id="ARBA00009477"/>
    </source>
</evidence>
<dbReference type="NCBIfam" id="TIGR01730">
    <property type="entry name" value="RND_mfp"/>
    <property type="match status" value="1"/>
</dbReference>
<keyword evidence="2" id="KW-1133">Transmembrane helix</keyword>
<dbReference type="Proteomes" id="UP000185221">
    <property type="component" value="Unassembled WGS sequence"/>
</dbReference>
<proteinExistence type="inferred from homology"/>
<dbReference type="EMBL" id="FSRC01000001">
    <property type="protein sequence ID" value="SIN82654.1"/>
    <property type="molecule type" value="Genomic_DNA"/>
</dbReference>
<keyword evidence="2" id="KW-0812">Transmembrane</keyword>
<dbReference type="PANTHER" id="PTHR30469:SF33">
    <property type="entry name" value="SLR1207 PROTEIN"/>
    <property type="match status" value="1"/>
</dbReference>
<dbReference type="STRING" id="226505.SAMN05444394_2182"/>
<dbReference type="Gene3D" id="2.40.420.20">
    <property type="match status" value="1"/>
</dbReference>